<feature type="transmembrane region" description="Helical" evidence="1">
    <location>
        <begin position="6"/>
        <end position="27"/>
    </location>
</feature>
<keyword evidence="1" id="KW-0812">Transmembrane</keyword>
<evidence type="ECO:0008006" key="4">
    <source>
        <dbReference type="Google" id="ProtNLM"/>
    </source>
</evidence>
<feature type="transmembrane region" description="Helical" evidence="1">
    <location>
        <begin position="149"/>
        <end position="167"/>
    </location>
</feature>
<sequence>MLKRLAYSVFFGNYFYGCCTVALAVEASMQQNFTLNSPAFYAFIFCATVLFYTYAYIKEYPASATNKRSNWYTAHYKKIRYTQLVLAIICVLLLGMLLIKNFNGLIAIPPVYLVLPAVSFLVALAYYGIPLAPGLQFNLRNTGWFKPFVIGFVWSTMVTYMPLLWHVAEQKSNYQLSIINAWLFVKNFMYISLLAILFDIKDYKEDHNRKLKTFVVELGLKKTIFFIIVPLTLIGFIALLLFAYVVHFPALRIIINSIPFVLLLIVAWSMQNKKSILYYLVVIDGLMLVKALCGITAALLVK</sequence>
<keyword evidence="3" id="KW-1185">Reference proteome</keyword>
<accession>A0A931H083</accession>
<reference evidence="2" key="1">
    <citation type="submission" date="2020-11" db="EMBL/GenBank/DDBJ databases">
        <title>Bacterial whole genome sequence for Panacibacter sp. DH6.</title>
        <authorList>
            <person name="Le V."/>
            <person name="Ko S."/>
            <person name="Ahn C.-Y."/>
            <person name="Oh H.-M."/>
        </authorList>
    </citation>
    <scope>NUCLEOTIDE SEQUENCE</scope>
    <source>
        <strain evidence="2">DH6</strain>
    </source>
</reference>
<proteinExistence type="predicted"/>
<dbReference type="AlphaFoldDB" id="A0A931H083"/>
<feature type="transmembrane region" description="Helical" evidence="1">
    <location>
        <begin position="81"/>
        <end position="99"/>
    </location>
</feature>
<keyword evidence="1" id="KW-1133">Transmembrane helix</keyword>
<evidence type="ECO:0000313" key="3">
    <source>
        <dbReference type="Proteomes" id="UP000628448"/>
    </source>
</evidence>
<name>A0A931H083_9BACT</name>
<evidence type="ECO:0000256" key="1">
    <source>
        <dbReference type="SAM" id="Phobius"/>
    </source>
</evidence>
<feature type="transmembrane region" description="Helical" evidence="1">
    <location>
        <begin position="111"/>
        <end position="129"/>
    </location>
</feature>
<dbReference type="Proteomes" id="UP000628448">
    <property type="component" value="Unassembled WGS sequence"/>
</dbReference>
<organism evidence="2 3">
    <name type="scientific">Panacibacter microcysteis</name>
    <dbReference type="NCBI Taxonomy" id="2793269"/>
    <lineage>
        <taxon>Bacteria</taxon>
        <taxon>Pseudomonadati</taxon>
        <taxon>Bacteroidota</taxon>
        <taxon>Chitinophagia</taxon>
        <taxon>Chitinophagales</taxon>
        <taxon>Chitinophagaceae</taxon>
        <taxon>Panacibacter</taxon>
    </lineage>
</organism>
<dbReference type="EMBL" id="JADWYR010000003">
    <property type="protein sequence ID" value="MBG9378629.1"/>
    <property type="molecule type" value="Genomic_DNA"/>
</dbReference>
<feature type="transmembrane region" description="Helical" evidence="1">
    <location>
        <begin position="224"/>
        <end position="246"/>
    </location>
</feature>
<evidence type="ECO:0000313" key="2">
    <source>
        <dbReference type="EMBL" id="MBG9378629.1"/>
    </source>
</evidence>
<keyword evidence="1" id="KW-0472">Membrane</keyword>
<gene>
    <name evidence="2" type="ORF">I5907_20520</name>
</gene>
<protein>
    <recommendedName>
        <fullName evidence="4">UbiA prenyltransferase family protein</fullName>
    </recommendedName>
</protein>
<comment type="caution">
    <text evidence="2">The sequence shown here is derived from an EMBL/GenBank/DDBJ whole genome shotgun (WGS) entry which is preliminary data.</text>
</comment>
<feature type="transmembrane region" description="Helical" evidence="1">
    <location>
        <begin position="179"/>
        <end position="198"/>
    </location>
</feature>
<feature type="transmembrane region" description="Helical" evidence="1">
    <location>
        <begin position="39"/>
        <end position="57"/>
    </location>
</feature>
<dbReference type="RefSeq" id="WP_196992725.1">
    <property type="nucleotide sequence ID" value="NZ_JADWYR010000003.1"/>
</dbReference>
<feature type="transmembrane region" description="Helical" evidence="1">
    <location>
        <begin position="276"/>
        <end position="301"/>
    </location>
</feature>
<feature type="transmembrane region" description="Helical" evidence="1">
    <location>
        <begin position="253"/>
        <end position="270"/>
    </location>
</feature>